<protein>
    <recommendedName>
        <fullName evidence="4">Molybdopterin cofactor biosynthesis C (MoaC) domain-containing protein</fullName>
    </recommendedName>
</protein>
<feature type="compositionally biased region" description="Low complexity" evidence="3">
    <location>
        <begin position="14"/>
        <end position="27"/>
    </location>
</feature>
<gene>
    <name evidence="5" type="ORF">VNO78_10897</name>
</gene>
<dbReference type="EMBL" id="JAYMYS010000003">
    <property type="protein sequence ID" value="KAK7399708.1"/>
    <property type="molecule type" value="Genomic_DNA"/>
</dbReference>
<dbReference type="Proteomes" id="UP001386955">
    <property type="component" value="Unassembled WGS sequence"/>
</dbReference>
<feature type="domain" description="Molybdopterin cofactor biosynthesis C (MoaC)" evidence="4">
    <location>
        <begin position="84"/>
        <end position="117"/>
    </location>
</feature>
<dbReference type="SUPFAM" id="SSF55040">
    <property type="entry name" value="Molybdenum cofactor biosynthesis protein C, MoaC"/>
    <property type="match status" value="1"/>
</dbReference>
<evidence type="ECO:0000313" key="6">
    <source>
        <dbReference type="Proteomes" id="UP001386955"/>
    </source>
</evidence>
<dbReference type="Pfam" id="PF01967">
    <property type="entry name" value="MoaC"/>
    <property type="match status" value="1"/>
</dbReference>
<comment type="caution">
    <text evidence="5">The sequence shown here is derived from an EMBL/GenBank/DDBJ whole genome shotgun (WGS) entry which is preliminary data.</text>
</comment>
<dbReference type="GO" id="GO:0006777">
    <property type="term" value="P:Mo-molybdopterin cofactor biosynthetic process"/>
    <property type="evidence" value="ECO:0007669"/>
    <property type="project" value="UniProtKB-KW"/>
</dbReference>
<evidence type="ECO:0000256" key="3">
    <source>
        <dbReference type="SAM" id="MobiDB-lite"/>
    </source>
</evidence>
<evidence type="ECO:0000313" key="5">
    <source>
        <dbReference type="EMBL" id="KAK7399708.1"/>
    </source>
</evidence>
<evidence type="ECO:0000256" key="1">
    <source>
        <dbReference type="ARBA" id="ARBA00005046"/>
    </source>
</evidence>
<organism evidence="5 6">
    <name type="scientific">Psophocarpus tetragonolobus</name>
    <name type="common">Winged bean</name>
    <name type="synonym">Dolichos tetragonolobus</name>
    <dbReference type="NCBI Taxonomy" id="3891"/>
    <lineage>
        <taxon>Eukaryota</taxon>
        <taxon>Viridiplantae</taxon>
        <taxon>Streptophyta</taxon>
        <taxon>Embryophyta</taxon>
        <taxon>Tracheophyta</taxon>
        <taxon>Spermatophyta</taxon>
        <taxon>Magnoliopsida</taxon>
        <taxon>eudicotyledons</taxon>
        <taxon>Gunneridae</taxon>
        <taxon>Pentapetalae</taxon>
        <taxon>rosids</taxon>
        <taxon>fabids</taxon>
        <taxon>Fabales</taxon>
        <taxon>Fabaceae</taxon>
        <taxon>Papilionoideae</taxon>
        <taxon>50 kb inversion clade</taxon>
        <taxon>NPAAA clade</taxon>
        <taxon>indigoferoid/millettioid clade</taxon>
        <taxon>Phaseoleae</taxon>
        <taxon>Psophocarpus</taxon>
    </lineage>
</organism>
<feature type="region of interest" description="Disordered" evidence="3">
    <location>
        <begin position="13"/>
        <end position="44"/>
    </location>
</feature>
<dbReference type="AlphaFoldDB" id="A0AAN9SLH0"/>
<dbReference type="InterPro" id="IPR036522">
    <property type="entry name" value="MoaC_sf"/>
</dbReference>
<reference evidence="5 6" key="1">
    <citation type="submission" date="2024-01" db="EMBL/GenBank/DDBJ databases">
        <title>The genomes of 5 underutilized Papilionoideae crops provide insights into root nodulation and disease resistanc.</title>
        <authorList>
            <person name="Jiang F."/>
        </authorList>
    </citation>
    <scope>NUCLEOTIDE SEQUENCE [LARGE SCALE GENOMIC DNA]</scope>
    <source>
        <strain evidence="5">DUOXIRENSHENG_FW03</strain>
        <tissue evidence="5">Leaves</tissue>
    </source>
</reference>
<evidence type="ECO:0000259" key="4">
    <source>
        <dbReference type="Pfam" id="PF01967"/>
    </source>
</evidence>
<proteinExistence type="predicted"/>
<dbReference type="Gene3D" id="3.30.70.640">
    <property type="entry name" value="Molybdopterin cofactor biosynthesis C (MoaC) domain"/>
    <property type="match status" value="2"/>
</dbReference>
<dbReference type="InterPro" id="IPR002820">
    <property type="entry name" value="Mopterin_CF_biosynth-C_dom"/>
</dbReference>
<keyword evidence="6" id="KW-1185">Reference proteome</keyword>
<sequence length="120" mass="12501">MESVFGELPANGLASSASNSHVNSESHMSSPNIGESSSVLTHTGKSGEAQMKVFDLVSANQMAKGDVLRVAKIAGISAAKQTTMTVVSVASLTVYDMCKAASKDITITDIRLKHESGEKS</sequence>
<comment type="pathway">
    <text evidence="1">Cofactor biosynthesis; molybdopterin biosynthesis.</text>
</comment>
<keyword evidence="2" id="KW-0501">Molybdenum cofactor biosynthesis</keyword>
<feature type="compositionally biased region" description="Polar residues" evidence="3">
    <location>
        <begin position="28"/>
        <end position="44"/>
    </location>
</feature>
<name>A0AAN9SLH0_PSOTE</name>
<accession>A0AAN9SLH0</accession>
<evidence type="ECO:0000256" key="2">
    <source>
        <dbReference type="ARBA" id="ARBA00023150"/>
    </source>
</evidence>